<sequence length="184" mass="21227">MITQICALSQKTFILFFIISMVVFAKVEKIEDEFDGTYYYQTEHFYIANGMKMPYPEYRFRTTKTKDNHRIVMELNVISLGLVAVDDNNKVRIRCENGNIVVLDYETTFSYKGKSFGFMGSGNEAIKCIAILTEADIEALLSGINMIRIEIKNEFTNFNASKKDAKKLIKILNEIIKKVEEDKK</sequence>
<evidence type="ECO:0000313" key="1">
    <source>
        <dbReference type="EMBL" id="TXJ57794.1"/>
    </source>
</evidence>
<dbReference type="Proteomes" id="UP000325013">
    <property type="component" value="Unassembled WGS sequence"/>
</dbReference>
<gene>
    <name evidence="1" type="ORF">EPJ67_03850</name>
</gene>
<dbReference type="AlphaFoldDB" id="A0A5C8G7F7"/>
<protein>
    <submittedName>
        <fullName evidence="1">Uncharacterized protein</fullName>
    </submittedName>
</protein>
<reference evidence="1 2" key="1">
    <citation type="journal article" date="1992" name="Lakartidningen">
        <title>[Penicillin V and not amoxicillin is the first choice preparation in acute otitis].</title>
        <authorList>
            <person name="Kamme C."/>
            <person name="Lundgren K."/>
            <person name="Prellner K."/>
        </authorList>
    </citation>
    <scope>NUCLEOTIDE SEQUENCE [LARGE SCALE GENOMIC DNA]</scope>
    <source>
        <strain evidence="1 2">PC2777IV</strain>
    </source>
</reference>
<dbReference type="EMBL" id="SAYJ01000011">
    <property type="protein sequence ID" value="TXJ57794.1"/>
    <property type="molecule type" value="Genomic_DNA"/>
</dbReference>
<accession>A0A5C8G7F7</accession>
<name>A0A5C8G7F7_9SPIR</name>
<comment type="caution">
    <text evidence="1">The sequence shown here is derived from an EMBL/GenBank/DDBJ whole genome shotgun (WGS) entry which is preliminary data.</text>
</comment>
<evidence type="ECO:0000313" key="2">
    <source>
        <dbReference type="Proteomes" id="UP000325013"/>
    </source>
</evidence>
<dbReference type="RefSeq" id="WP_147528362.1">
    <property type="nucleotide sequence ID" value="NZ_SAYJ01000011.1"/>
</dbReference>
<dbReference type="OrthoDB" id="10017228at2"/>
<proteinExistence type="predicted"/>
<organism evidence="1 2">
    <name type="scientific">Brachyspira aalborgi</name>
    <dbReference type="NCBI Taxonomy" id="29522"/>
    <lineage>
        <taxon>Bacteria</taxon>
        <taxon>Pseudomonadati</taxon>
        <taxon>Spirochaetota</taxon>
        <taxon>Spirochaetia</taxon>
        <taxon>Brachyspirales</taxon>
        <taxon>Brachyspiraceae</taxon>
        <taxon>Brachyspira</taxon>
    </lineage>
</organism>